<dbReference type="AlphaFoldDB" id="A0AAN9HQ20"/>
<organism evidence="3 4">
    <name type="scientific">Crotalaria pallida</name>
    <name type="common">Smooth rattlebox</name>
    <name type="synonym">Crotalaria striata</name>
    <dbReference type="NCBI Taxonomy" id="3830"/>
    <lineage>
        <taxon>Eukaryota</taxon>
        <taxon>Viridiplantae</taxon>
        <taxon>Streptophyta</taxon>
        <taxon>Embryophyta</taxon>
        <taxon>Tracheophyta</taxon>
        <taxon>Spermatophyta</taxon>
        <taxon>Magnoliopsida</taxon>
        <taxon>eudicotyledons</taxon>
        <taxon>Gunneridae</taxon>
        <taxon>Pentapetalae</taxon>
        <taxon>rosids</taxon>
        <taxon>fabids</taxon>
        <taxon>Fabales</taxon>
        <taxon>Fabaceae</taxon>
        <taxon>Papilionoideae</taxon>
        <taxon>50 kb inversion clade</taxon>
        <taxon>genistoids sensu lato</taxon>
        <taxon>core genistoids</taxon>
        <taxon>Crotalarieae</taxon>
        <taxon>Crotalaria</taxon>
    </lineage>
</organism>
<evidence type="ECO:0000313" key="4">
    <source>
        <dbReference type="Proteomes" id="UP001372338"/>
    </source>
</evidence>
<feature type="region of interest" description="Disordered" evidence="1">
    <location>
        <begin position="104"/>
        <end position="130"/>
    </location>
</feature>
<evidence type="ECO:0000313" key="3">
    <source>
        <dbReference type="EMBL" id="KAK7244906.1"/>
    </source>
</evidence>
<dbReference type="Gene3D" id="3.30.420.10">
    <property type="entry name" value="Ribonuclease H-like superfamily/Ribonuclease H"/>
    <property type="match status" value="1"/>
</dbReference>
<dbReference type="Proteomes" id="UP001372338">
    <property type="component" value="Unassembled WGS sequence"/>
</dbReference>
<protein>
    <recommendedName>
        <fullName evidence="2">Retrotransposon gag domain-containing protein</fullName>
    </recommendedName>
</protein>
<accession>A0AAN9HQ20</accession>
<sequence>MFGLFTSTHEKKKRGFPMSYLKGDIGMYEEQGAEQGAEQRVRERAEFTNHYYFIFIVWKSCPKQLATPLGRLSKSMDLNGEEFSGARSMRQPVTTRHLSFNLETPGEEEKHVQQPQEEICVTPPRPERGPELNLLRGLDTPLTNLEVGSPHVTIPASVLASLLDNQNNLTKMVAEMQSQVARKEGRGEMAHSHLETHPPRMEENALVTQAQVRRMLEAHHGGSKQVIDIRPPFSAEVMMCSFPMRYVPLAFRKFDGTGSAREHIMTFLDDLGIYSQDKHLRLREFSKSLTGRAFTWYTKLRPTSINTWEEMVAEFCNKFLEEESVLHIMDLGDKALHCKETLPEADLVYGCIKNVEDGAQIFLSLSGITTFAELMKRGADVAEAMRRQGKRTKEDAMLEVYAVDGRGKKKDYKETPPPRKYGKNEVPPPQKVQMGRQWSTPYYPQSNGQAEATNKILLHILRRTVSDTPKDWSEYLPLALWAYRTTRHGTTKATPFSLVYGAEAVLPVEVAIPSARMIIGSNEDRLGSAELVEGEREKAQGEMLKHHRQVMLMYDKMVRPRMFVEGELVLKAVDAVMRNMHMNKWAPKWEGPYIIQETHPNGYCFLLDPDSQKRMGPLNFRYIKKYYP</sequence>
<dbReference type="PANTHER" id="PTHR48475:SF1">
    <property type="entry name" value="RNASE H TYPE-1 DOMAIN-CONTAINING PROTEIN"/>
    <property type="match status" value="1"/>
</dbReference>
<dbReference type="Pfam" id="PF03732">
    <property type="entry name" value="Retrotrans_gag"/>
    <property type="match status" value="1"/>
</dbReference>
<proteinExistence type="predicted"/>
<dbReference type="InterPro" id="IPR012337">
    <property type="entry name" value="RNaseH-like_sf"/>
</dbReference>
<evidence type="ECO:0000256" key="1">
    <source>
        <dbReference type="SAM" id="MobiDB-lite"/>
    </source>
</evidence>
<keyword evidence="4" id="KW-1185">Reference proteome</keyword>
<dbReference type="InterPro" id="IPR005162">
    <property type="entry name" value="Retrotrans_gag_dom"/>
</dbReference>
<feature type="domain" description="Retrotransposon gag" evidence="2">
    <location>
        <begin position="285"/>
        <end position="322"/>
    </location>
</feature>
<feature type="region of interest" description="Disordered" evidence="1">
    <location>
        <begin position="407"/>
        <end position="445"/>
    </location>
</feature>
<dbReference type="PANTHER" id="PTHR48475">
    <property type="entry name" value="RIBONUCLEASE H"/>
    <property type="match status" value="1"/>
</dbReference>
<dbReference type="EMBL" id="JAYWIO010000008">
    <property type="protein sequence ID" value="KAK7244906.1"/>
    <property type="molecule type" value="Genomic_DNA"/>
</dbReference>
<dbReference type="InterPro" id="IPR036397">
    <property type="entry name" value="RNaseH_sf"/>
</dbReference>
<reference evidence="3 4" key="1">
    <citation type="submission" date="2024-01" db="EMBL/GenBank/DDBJ databases">
        <title>The genomes of 5 underutilized Papilionoideae crops provide insights into root nodulation and disease resistanc.</title>
        <authorList>
            <person name="Yuan L."/>
        </authorList>
    </citation>
    <scope>NUCLEOTIDE SEQUENCE [LARGE SCALE GENOMIC DNA]</scope>
    <source>
        <strain evidence="3">ZHUSHIDOU_FW_LH</strain>
        <tissue evidence="3">Leaf</tissue>
    </source>
</reference>
<dbReference type="GO" id="GO:0003676">
    <property type="term" value="F:nucleic acid binding"/>
    <property type="evidence" value="ECO:0007669"/>
    <property type="project" value="InterPro"/>
</dbReference>
<gene>
    <name evidence="3" type="ORF">RIF29_39735</name>
</gene>
<name>A0AAN9HQ20_CROPI</name>
<feature type="compositionally biased region" description="Polar residues" evidence="1">
    <location>
        <begin position="436"/>
        <end position="445"/>
    </location>
</feature>
<comment type="caution">
    <text evidence="3">The sequence shown here is derived from an EMBL/GenBank/DDBJ whole genome shotgun (WGS) entry which is preliminary data.</text>
</comment>
<evidence type="ECO:0000259" key="2">
    <source>
        <dbReference type="Pfam" id="PF03732"/>
    </source>
</evidence>
<dbReference type="SUPFAM" id="SSF53098">
    <property type="entry name" value="Ribonuclease H-like"/>
    <property type="match status" value="1"/>
</dbReference>